<feature type="compositionally biased region" description="Polar residues" evidence="1">
    <location>
        <begin position="962"/>
        <end position="977"/>
    </location>
</feature>
<dbReference type="InterPro" id="IPR008929">
    <property type="entry name" value="Chondroitin_lyas"/>
</dbReference>
<dbReference type="Pfam" id="PF07833">
    <property type="entry name" value="Cu_amine_oxidN1"/>
    <property type="match status" value="1"/>
</dbReference>
<dbReference type="PANTHER" id="PTHR38045:SF1">
    <property type="entry name" value="HEPARINASE II_III-LIKE PROTEIN"/>
    <property type="match status" value="1"/>
</dbReference>
<dbReference type="InterPro" id="IPR012854">
    <property type="entry name" value="Cu_amine_oxidase-like_N"/>
</dbReference>
<evidence type="ECO:0000256" key="2">
    <source>
        <dbReference type="SAM" id="SignalP"/>
    </source>
</evidence>
<feature type="signal peptide" evidence="2">
    <location>
        <begin position="1"/>
        <end position="29"/>
    </location>
</feature>
<sequence>MLRRTGKLTIALFGLAAGLFILPSGHTRAAAEVLPIVVHDTFDDVEGNSDLADWSYPATTVSIVDRPKNGGTETLEEGNKALMSTIRTLGAAHRPVRKFPSLTGKLEINYDLRLDGKPIDQIKLPEIYAGATLLTSISAINSTINAENFFRFDIPTGPTKRIRYDSMPFKTWMAVKVEMDTETDSFSVWVDNTKVADNQPFYNDAKITEINEIRFSLTKSNVAAPNFYVDNLIVRGIPTPAPDVRETKLSTPPSVPVAAHIRNEHPRLFIQDFQDIKRKISSDYIPMNWYSRIKEQADELLNTPVRGFGTNPDNGAVLEHAREMENRTFLLSMAFQIERERKYLDRLWLEIQNTASYPTWKPESFLSVAEMLQAYAVAYDWNYYDWTEEQRKLIVDTMLDKGLTYGVDRYNGKSQGGTRFTEVTHNWNVVCNGGLMIAALAIANEYPDVAEFVLEKGTENIKKGLTAYAPLGAYPEGAMYWAYGTNYLTYTMAAFETAFEANFPRPEKYKLYEAPGVAKAPEFPIYLAGMTGSFNYGDSSIGKVNSPTMMWFAEKFNKPQYAWYYLRNQEAAEDSASVTSRGTVYALLWYNSAYRSITESFPLDKAYQNPNGTNSVLMRSSWQDTNGVYAGLKGGYNRENHSSLSIGTFILEAEGQRWATMRGAGNYDWPNYNDLTGGRFQYYNNRAEGQNTLVINPAKGGVDQDINATGTVVDYQSNSTEAFGIMDMSQAYARDVTSARRGMRLYDGRSKVLVQDEITSTLASDVWWFMHTAASIQIANHGKSVLLTQNGKRMWAHIADGPQDATFSVMDAKPFPWSPNPTIQSSNYGTKLAIHMKDVTSARLAVQFIPLKSGEAPPDEYAEVVNLSEWHAAPDDLQLLSEKLGDNAALLVNSPFAYAGGTKVMVNATNPVVSPVEVDGELMIPVEFTANALGANVERDEASGTTMIRYQERLVVLPLQEQTQGSNNESVTPSNPGIPQDGNKVIGNSVEVSPIVQSDGSARGKVDSKAFLDALKQVTPDDNGVQRIRLNVKPVDKATSYILDLPIDTMKAQRSKLVVEIGTPIGEVTLQGSLFSQPELTRFALVMEPVNPAQLDGLTPKAVGDRPIIRVNLLTDVAIPKQDTLLPSIGISLPYKPTAEELANSEHIVVWRIGADGAVVPIVDSKYDQATGRIGFHVRSLDPAVFVVTFVDKKFQDMNAYAWADKAVRVLASKGIIAGISEANFAPGEQMTRADFLMLLVKSLGLSAAFQDNFSDVDAKAYYAQAVGISRILGITEGMGGNQFEPQTPVSRQDIFTLTARALLIAGKMERMGLKADLSSFTDGTEVAQYAREGISLLAGAGILQGDDQGMRPKEQITRAEAAIMLYRIYNK</sequence>
<name>A0ABX1XBN9_9BACL</name>
<comment type="caution">
    <text evidence="4">The sequence shown here is derived from an EMBL/GenBank/DDBJ whole genome shotgun (WGS) entry which is preliminary data.</text>
</comment>
<accession>A0ABX1XBN9</accession>
<dbReference type="PANTHER" id="PTHR38045">
    <property type="entry name" value="CHROMOSOME 1, WHOLE GENOME SHOTGUN SEQUENCE"/>
    <property type="match status" value="1"/>
</dbReference>
<dbReference type="Gene3D" id="2.70.98.70">
    <property type="match status" value="1"/>
</dbReference>
<reference evidence="4 5" key="1">
    <citation type="submission" date="2019-10" db="EMBL/GenBank/DDBJ databases">
        <title>Description of Paenibacillus humi sp. nov.</title>
        <authorList>
            <person name="Carlier A."/>
            <person name="Qi S."/>
        </authorList>
    </citation>
    <scope>NUCLEOTIDE SEQUENCE [LARGE SCALE GENOMIC DNA]</scope>
    <source>
        <strain evidence="4 5">LMG 31461</strain>
    </source>
</reference>
<dbReference type="PROSITE" id="PS51272">
    <property type="entry name" value="SLH"/>
    <property type="match status" value="2"/>
</dbReference>
<keyword evidence="5" id="KW-1185">Reference proteome</keyword>
<proteinExistence type="predicted"/>
<evidence type="ECO:0000313" key="5">
    <source>
        <dbReference type="Proteomes" id="UP000653578"/>
    </source>
</evidence>
<dbReference type="SUPFAM" id="SSF48230">
    <property type="entry name" value="Chondroitin AC/alginate lyase"/>
    <property type="match status" value="1"/>
</dbReference>
<feature type="domain" description="SLH" evidence="3">
    <location>
        <begin position="1191"/>
        <end position="1254"/>
    </location>
</feature>
<feature type="chain" id="PRO_5045461238" description="SLH domain-containing protein" evidence="2">
    <location>
        <begin position="30"/>
        <end position="1372"/>
    </location>
</feature>
<dbReference type="Proteomes" id="UP000653578">
    <property type="component" value="Unassembled WGS sequence"/>
</dbReference>
<feature type="domain" description="SLH" evidence="3">
    <location>
        <begin position="1318"/>
        <end position="1372"/>
    </location>
</feature>
<dbReference type="RefSeq" id="WP_171631497.1">
    <property type="nucleotide sequence ID" value="NZ_WHNY01000045.1"/>
</dbReference>
<keyword evidence="2" id="KW-0732">Signal</keyword>
<dbReference type="Gene3D" id="1.50.10.100">
    <property type="entry name" value="Chondroitin AC/alginate lyase"/>
    <property type="match status" value="1"/>
</dbReference>
<evidence type="ECO:0000313" key="4">
    <source>
        <dbReference type="EMBL" id="NOU65476.1"/>
    </source>
</evidence>
<dbReference type="Pfam" id="PF00395">
    <property type="entry name" value="SLH"/>
    <property type="match status" value="3"/>
</dbReference>
<evidence type="ECO:0000256" key="1">
    <source>
        <dbReference type="SAM" id="MobiDB-lite"/>
    </source>
</evidence>
<dbReference type="InterPro" id="IPR001119">
    <property type="entry name" value="SLH_dom"/>
</dbReference>
<organism evidence="4 5">
    <name type="scientific">Paenibacillus plantarum</name>
    <dbReference type="NCBI Taxonomy" id="2654975"/>
    <lineage>
        <taxon>Bacteria</taxon>
        <taxon>Bacillati</taxon>
        <taxon>Bacillota</taxon>
        <taxon>Bacilli</taxon>
        <taxon>Bacillales</taxon>
        <taxon>Paenibacillaceae</taxon>
        <taxon>Paenibacillus</taxon>
    </lineage>
</organism>
<feature type="region of interest" description="Disordered" evidence="1">
    <location>
        <begin position="962"/>
        <end position="984"/>
    </location>
</feature>
<gene>
    <name evidence="4" type="ORF">GC096_15685</name>
</gene>
<protein>
    <recommendedName>
        <fullName evidence="3">SLH domain-containing protein</fullName>
    </recommendedName>
</protein>
<dbReference type="EMBL" id="WHNY01000045">
    <property type="protein sequence ID" value="NOU65476.1"/>
    <property type="molecule type" value="Genomic_DNA"/>
</dbReference>
<evidence type="ECO:0000259" key="3">
    <source>
        <dbReference type="PROSITE" id="PS51272"/>
    </source>
</evidence>